<evidence type="ECO:0000313" key="3">
    <source>
        <dbReference type="Proteomes" id="UP001219956"/>
    </source>
</evidence>
<feature type="chain" id="PRO_5047334088" description="Outer membrane efflux protein" evidence="1">
    <location>
        <begin position="21"/>
        <end position="360"/>
    </location>
</feature>
<evidence type="ECO:0000256" key="1">
    <source>
        <dbReference type="SAM" id="SignalP"/>
    </source>
</evidence>
<feature type="signal peptide" evidence="1">
    <location>
        <begin position="1"/>
        <end position="20"/>
    </location>
</feature>
<reference evidence="2 3" key="1">
    <citation type="submission" date="2023-01" db="EMBL/GenBank/DDBJ databases">
        <title>Novel species of the genus Vogesella isolated from rivers.</title>
        <authorList>
            <person name="Lu H."/>
        </authorList>
    </citation>
    <scope>NUCLEOTIDE SEQUENCE [LARGE SCALE GENOMIC DNA]</scope>
    <source>
        <strain evidence="2 3">DC21W</strain>
    </source>
</reference>
<evidence type="ECO:0000313" key="2">
    <source>
        <dbReference type="EMBL" id="MDC7715924.1"/>
    </source>
</evidence>
<name>A0ABT5IWD7_9NEIS</name>
<dbReference type="RefSeq" id="WP_272750406.1">
    <property type="nucleotide sequence ID" value="NZ_JAQQLF010000002.1"/>
</dbReference>
<dbReference type="Proteomes" id="UP001219956">
    <property type="component" value="Unassembled WGS sequence"/>
</dbReference>
<keyword evidence="1" id="KW-0732">Signal</keyword>
<proteinExistence type="predicted"/>
<accession>A0ABT5IWD7</accession>
<dbReference type="EMBL" id="JAQQLF010000002">
    <property type="protein sequence ID" value="MDC7715924.1"/>
    <property type="molecule type" value="Genomic_DNA"/>
</dbReference>
<organism evidence="2 3">
    <name type="scientific">Vogesella aquatica</name>
    <dbReference type="NCBI Taxonomy" id="2984206"/>
    <lineage>
        <taxon>Bacteria</taxon>
        <taxon>Pseudomonadati</taxon>
        <taxon>Pseudomonadota</taxon>
        <taxon>Betaproteobacteria</taxon>
        <taxon>Neisseriales</taxon>
        <taxon>Chromobacteriaceae</taxon>
        <taxon>Vogesella</taxon>
    </lineage>
</organism>
<evidence type="ECO:0008006" key="4">
    <source>
        <dbReference type="Google" id="ProtNLM"/>
    </source>
</evidence>
<sequence length="360" mass="39965">MNKHTTWLAILSLLASLAQAQQAPESEWRQANRRVAEFPRGHADVLKWEQQQAVAAVPTVTNVAPLRIGQLAEGVRLAWQAHPELARSLNQLGAEQTELLATGQWQALSLTQLRRVEDAAELIEIAHGSRKVLLAAVAATQAQPYQHQILKAAEAASELGERMAKTGNWSQLQAAQRQLIHLDAQQQWQRDQYAVAQNEMAVLKTMQQWARTTPRSLQLPTALPELPVTPLSEQAMQSRLAQVRDTLPQREKVTALPNAEMAYRAYRTAHALASKQQQIQTLKQFVYDETVLRYNGMLMNTWELLDEARALAEARVRAINAIRDFWLAEADLQLVLLGGQPESFVTLAAGSGDSPAAAGH</sequence>
<protein>
    <recommendedName>
        <fullName evidence="4">Outer membrane efflux protein</fullName>
    </recommendedName>
</protein>
<keyword evidence="3" id="KW-1185">Reference proteome</keyword>
<dbReference type="Gene3D" id="1.20.1600.10">
    <property type="entry name" value="Outer membrane efflux proteins (OEP)"/>
    <property type="match status" value="1"/>
</dbReference>
<dbReference type="SUPFAM" id="SSF56954">
    <property type="entry name" value="Outer membrane efflux proteins (OEP)"/>
    <property type="match status" value="1"/>
</dbReference>
<gene>
    <name evidence="2" type="ORF">PQU95_01635</name>
</gene>
<comment type="caution">
    <text evidence="2">The sequence shown here is derived from an EMBL/GenBank/DDBJ whole genome shotgun (WGS) entry which is preliminary data.</text>
</comment>